<evidence type="ECO:0000313" key="8">
    <source>
        <dbReference type="EMBL" id="KKT01135.1"/>
    </source>
</evidence>
<feature type="binding site" description="in other chain" evidence="6">
    <location>
        <begin position="121"/>
        <end position="129"/>
    </location>
    <ligand>
        <name>5-phospho-alpha-D-ribose 1-diphosphate</name>
        <dbReference type="ChEBI" id="CHEBI:58017"/>
        <note>ligand shared between dimeric partners</note>
    </ligand>
</feature>
<dbReference type="Proteomes" id="UP000034646">
    <property type="component" value="Unassembled WGS sequence"/>
</dbReference>
<dbReference type="PANTHER" id="PTHR19278:SF9">
    <property type="entry name" value="URIDINE 5'-MONOPHOSPHATE SYNTHASE"/>
    <property type="match status" value="1"/>
</dbReference>
<dbReference type="PATRIC" id="fig|1618738.3.peg.114"/>
<dbReference type="PANTHER" id="PTHR19278">
    <property type="entry name" value="OROTATE PHOSPHORIBOSYLTRANSFERASE"/>
    <property type="match status" value="1"/>
</dbReference>
<comment type="function">
    <text evidence="6">Catalyzes the transfer of a ribosyl phosphate group from 5-phosphoribose 1-diphosphate to orotate, leading to the formation of orotidine monophosphate (OMP).</text>
</comment>
<evidence type="ECO:0000313" key="9">
    <source>
        <dbReference type="Proteomes" id="UP000034646"/>
    </source>
</evidence>
<evidence type="ECO:0000256" key="2">
    <source>
        <dbReference type="ARBA" id="ARBA00011971"/>
    </source>
</evidence>
<evidence type="ECO:0000256" key="1">
    <source>
        <dbReference type="ARBA" id="ARBA00004889"/>
    </source>
</evidence>
<dbReference type="Gene3D" id="3.40.50.2020">
    <property type="match status" value="1"/>
</dbReference>
<gene>
    <name evidence="6" type="primary">pyrE</name>
    <name evidence="8" type="ORF">UV76_C0002G0048</name>
</gene>
<dbReference type="EC" id="2.4.2.10" evidence="2 6"/>
<evidence type="ECO:0000259" key="7">
    <source>
        <dbReference type="Pfam" id="PF00156"/>
    </source>
</evidence>
<comment type="similarity">
    <text evidence="6">Belongs to the purine/pyrimidine phosphoribosyltransferase family. PyrE subfamily.</text>
</comment>
<protein>
    <recommendedName>
        <fullName evidence="2 6">Orotate phosphoribosyltransferase</fullName>
        <shortName evidence="6">OPRT</shortName>
        <shortName evidence="6">OPRTase</shortName>
        <ecNumber evidence="2 6">2.4.2.10</ecNumber>
    </recommendedName>
</protein>
<dbReference type="Pfam" id="PF00156">
    <property type="entry name" value="Pribosyltran"/>
    <property type="match status" value="1"/>
</dbReference>
<name>A0A0G1DU22_9BACT</name>
<keyword evidence="5 6" id="KW-0665">Pyrimidine biosynthesis</keyword>
<dbReference type="GO" id="GO:0000287">
    <property type="term" value="F:magnesium ion binding"/>
    <property type="evidence" value="ECO:0007669"/>
    <property type="project" value="UniProtKB-UniRule"/>
</dbReference>
<dbReference type="InterPro" id="IPR000836">
    <property type="entry name" value="PRTase_dom"/>
</dbReference>
<proteinExistence type="inferred from homology"/>
<organism evidence="8 9">
    <name type="scientific">Candidatus Nomurabacteria bacterium GW2011_GWA2_43_15</name>
    <dbReference type="NCBI Taxonomy" id="1618738"/>
    <lineage>
        <taxon>Bacteria</taxon>
        <taxon>Candidatus Nomuraibacteriota</taxon>
    </lineage>
</organism>
<dbReference type="GO" id="GO:0004588">
    <property type="term" value="F:orotate phosphoribosyltransferase activity"/>
    <property type="evidence" value="ECO:0007669"/>
    <property type="project" value="UniProtKB-UniRule"/>
</dbReference>
<evidence type="ECO:0000256" key="3">
    <source>
        <dbReference type="ARBA" id="ARBA00022676"/>
    </source>
</evidence>
<evidence type="ECO:0000256" key="6">
    <source>
        <dbReference type="HAMAP-Rule" id="MF_01208"/>
    </source>
</evidence>
<dbReference type="UniPathway" id="UPA00070">
    <property type="reaction ID" value="UER00119"/>
</dbReference>
<feature type="binding site" evidence="6">
    <location>
        <position position="125"/>
    </location>
    <ligand>
        <name>orotate</name>
        <dbReference type="ChEBI" id="CHEBI:30839"/>
    </ligand>
</feature>
<dbReference type="AlphaFoldDB" id="A0A0G1DU22"/>
<feature type="domain" description="Phosphoribosyltransferase" evidence="7">
    <location>
        <begin position="42"/>
        <end position="162"/>
    </location>
</feature>
<keyword evidence="3 6" id="KW-0328">Glycosyltransferase</keyword>
<sequence>MKDIISILKNVGAIFEKSHFVGTSGLHFATYINKDFLYPHTKETSQICRILAEKFRDADVEVVVGPALGGIILSQWTAFHLSEICGREVSAVYTEKSPENGQIFTRGYENFVKGKKVLIVEDIVTTGGSLLKTIKAAQDAGGNIVSACAMVNKNKDIKENLSGVPFYALSNLFVSTYEASACPLCQNGVPVNTTVGHGKKFLESKK</sequence>
<comment type="subunit">
    <text evidence="6">Homodimer.</text>
</comment>
<dbReference type="SUPFAM" id="SSF53271">
    <property type="entry name" value="PRTase-like"/>
    <property type="match status" value="1"/>
</dbReference>
<dbReference type="CDD" id="cd06223">
    <property type="entry name" value="PRTases_typeI"/>
    <property type="match status" value="1"/>
</dbReference>
<comment type="caution">
    <text evidence="6">Lacks conserved residue(s) required for the propagation of feature annotation.</text>
</comment>
<dbReference type="InterPro" id="IPR023031">
    <property type="entry name" value="OPRT"/>
</dbReference>
<comment type="caution">
    <text evidence="8">The sequence shown here is derived from an EMBL/GenBank/DDBJ whole genome shotgun (WGS) entry which is preliminary data.</text>
</comment>
<dbReference type="HAMAP" id="MF_01208">
    <property type="entry name" value="PyrE"/>
    <property type="match status" value="1"/>
</dbReference>
<comment type="catalytic activity">
    <reaction evidence="6">
        <text>orotidine 5'-phosphate + diphosphate = orotate + 5-phospho-alpha-D-ribose 1-diphosphate</text>
        <dbReference type="Rhea" id="RHEA:10380"/>
        <dbReference type="ChEBI" id="CHEBI:30839"/>
        <dbReference type="ChEBI" id="CHEBI:33019"/>
        <dbReference type="ChEBI" id="CHEBI:57538"/>
        <dbReference type="ChEBI" id="CHEBI:58017"/>
        <dbReference type="EC" id="2.4.2.10"/>
    </reaction>
</comment>
<dbReference type="GO" id="GO:0044205">
    <property type="term" value="P:'de novo' UMP biosynthetic process"/>
    <property type="evidence" value="ECO:0007669"/>
    <property type="project" value="UniProtKB-UniRule"/>
</dbReference>
<comment type="cofactor">
    <cofactor evidence="6">
        <name>Mg(2+)</name>
        <dbReference type="ChEBI" id="CHEBI:18420"/>
    </cofactor>
</comment>
<evidence type="ECO:0000256" key="5">
    <source>
        <dbReference type="ARBA" id="ARBA00022975"/>
    </source>
</evidence>
<evidence type="ECO:0000256" key="4">
    <source>
        <dbReference type="ARBA" id="ARBA00022679"/>
    </source>
</evidence>
<keyword evidence="6" id="KW-0460">Magnesium</keyword>
<dbReference type="InterPro" id="IPR029057">
    <property type="entry name" value="PRTase-like"/>
</dbReference>
<reference evidence="8 9" key="1">
    <citation type="journal article" date="2015" name="Nature">
        <title>rRNA introns, odd ribosomes, and small enigmatic genomes across a large radiation of phyla.</title>
        <authorList>
            <person name="Brown C.T."/>
            <person name="Hug L.A."/>
            <person name="Thomas B.C."/>
            <person name="Sharon I."/>
            <person name="Castelle C.J."/>
            <person name="Singh A."/>
            <person name="Wilkins M.J."/>
            <person name="Williams K.H."/>
            <person name="Banfield J.F."/>
        </authorList>
    </citation>
    <scope>NUCLEOTIDE SEQUENCE [LARGE SCALE GENOMIC DNA]</scope>
</reference>
<feature type="binding site" description="in other chain" evidence="6">
    <location>
        <position position="96"/>
    </location>
    <ligand>
        <name>5-phospho-alpha-D-ribose 1-diphosphate</name>
        <dbReference type="ChEBI" id="CHEBI:58017"/>
        <note>ligand shared between dimeric partners</note>
    </ligand>
</feature>
<dbReference type="EMBL" id="LCFS01000002">
    <property type="protein sequence ID" value="KKT01135.1"/>
    <property type="molecule type" value="Genomic_DNA"/>
</dbReference>
<accession>A0A0G1DU22</accession>
<keyword evidence="4 6" id="KW-0808">Transferase</keyword>
<comment type="pathway">
    <text evidence="1 6">Pyrimidine metabolism; UMP biosynthesis via de novo pathway; UMP from orotate: step 1/2.</text>
</comment>
<dbReference type="STRING" id="1618738.UV76_C0002G0048"/>
<dbReference type="GO" id="GO:0019856">
    <property type="term" value="P:pyrimidine nucleobase biosynthetic process"/>
    <property type="evidence" value="ECO:0007669"/>
    <property type="project" value="TreeGrafter"/>
</dbReference>